<keyword evidence="3" id="KW-1133">Transmembrane helix</keyword>
<dbReference type="AlphaFoldDB" id="A0A183LJ57"/>
<proteinExistence type="predicted"/>
<comment type="subcellular location">
    <subcellularLocation>
        <location evidence="1">Membrane</location>
        <topology evidence="1">Multi-pass membrane protein</topology>
    </subcellularLocation>
</comment>
<reference evidence="5 6" key="1">
    <citation type="submission" date="2018-11" db="EMBL/GenBank/DDBJ databases">
        <authorList>
            <consortium name="Pathogen Informatics"/>
        </authorList>
    </citation>
    <scope>NUCLEOTIDE SEQUENCE [LARGE SCALE GENOMIC DNA]</scope>
    <source>
        <strain evidence="5 6">Zambia</strain>
    </source>
</reference>
<evidence type="ECO:0000256" key="1">
    <source>
        <dbReference type="ARBA" id="ARBA00004141"/>
    </source>
</evidence>
<keyword evidence="6" id="KW-1185">Reference proteome</keyword>
<name>A0A183LJ57_9TREM</name>
<sequence length="74" mass="8699">MFGYFVWQPFLPIILITYRNLISNYCSLTLHHLIAIALYFASDFSSMFDFQSKIITSSCSTFLCLNHIFPLFKF</sequence>
<dbReference type="InterPro" id="IPR006634">
    <property type="entry name" value="TLC-dom"/>
</dbReference>
<dbReference type="STRING" id="48269.A0A183LJ57"/>
<keyword evidence="2" id="KW-0812">Transmembrane</keyword>
<gene>
    <name evidence="5" type="ORF">SMRZ_LOCUS3832</name>
</gene>
<keyword evidence="4" id="KW-0472">Membrane</keyword>
<evidence type="ECO:0000313" key="5">
    <source>
        <dbReference type="EMBL" id="VDO59252.1"/>
    </source>
</evidence>
<evidence type="ECO:0000256" key="3">
    <source>
        <dbReference type="ARBA" id="ARBA00022989"/>
    </source>
</evidence>
<evidence type="ECO:0000313" key="6">
    <source>
        <dbReference type="Proteomes" id="UP000277204"/>
    </source>
</evidence>
<dbReference type="EMBL" id="UZAI01001152">
    <property type="protein sequence ID" value="VDO59252.1"/>
    <property type="molecule type" value="Genomic_DNA"/>
</dbReference>
<dbReference type="PROSITE" id="PS50922">
    <property type="entry name" value="TLC"/>
    <property type="match status" value="1"/>
</dbReference>
<organism evidence="5 6">
    <name type="scientific">Schistosoma margrebowiei</name>
    <dbReference type="NCBI Taxonomy" id="48269"/>
    <lineage>
        <taxon>Eukaryota</taxon>
        <taxon>Metazoa</taxon>
        <taxon>Spiralia</taxon>
        <taxon>Lophotrochozoa</taxon>
        <taxon>Platyhelminthes</taxon>
        <taxon>Trematoda</taxon>
        <taxon>Digenea</taxon>
        <taxon>Strigeidida</taxon>
        <taxon>Schistosomatoidea</taxon>
        <taxon>Schistosomatidae</taxon>
        <taxon>Schistosoma</taxon>
    </lineage>
</organism>
<dbReference type="Proteomes" id="UP000277204">
    <property type="component" value="Unassembled WGS sequence"/>
</dbReference>
<evidence type="ECO:0000256" key="2">
    <source>
        <dbReference type="ARBA" id="ARBA00022692"/>
    </source>
</evidence>
<evidence type="ECO:0000256" key="4">
    <source>
        <dbReference type="ARBA" id="ARBA00023136"/>
    </source>
</evidence>
<protein>
    <submittedName>
        <fullName evidence="5">Uncharacterized protein</fullName>
    </submittedName>
</protein>
<accession>A0A183LJ57</accession>
<dbReference type="GO" id="GO:0016020">
    <property type="term" value="C:membrane"/>
    <property type="evidence" value="ECO:0007669"/>
    <property type="project" value="UniProtKB-SubCell"/>
</dbReference>